<comment type="caution">
    <text evidence="3">The sequence shown here is derived from an EMBL/GenBank/DDBJ whole genome shotgun (WGS) entry which is preliminary data.</text>
</comment>
<feature type="compositionally biased region" description="Polar residues" evidence="1">
    <location>
        <begin position="90"/>
        <end position="103"/>
    </location>
</feature>
<dbReference type="EMBL" id="CAJVCH010561895">
    <property type="protein sequence ID" value="CAG7831762.1"/>
    <property type="molecule type" value="Genomic_DNA"/>
</dbReference>
<gene>
    <name evidence="3" type="ORF">AFUS01_LOCUS41488</name>
</gene>
<dbReference type="GO" id="GO:0000978">
    <property type="term" value="F:RNA polymerase II cis-regulatory region sequence-specific DNA binding"/>
    <property type="evidence" value="ECO:0007669"/>
    <property type="project" value="TreeGrafter"/>
</dbReference>
<reference evidence="3" key="1">
    <citation type="submission" date="2021-06" db="EMBL/GenBank/DDBJ databases">
        <authorList>
            <person name="Hodson N. C."/>
            <person name="Mongue J. A."/>
            <person name="Jaron S. K."/>
        </authorList>
    </citation>
    <scope>NUCLEOTIDE SEQUENCE</scope>
</reference>
<feature type="domain" description="GRHL1/CP2 C-terminal" evidence="2">
    <location>
        <begin position="114"/>
        <end position="204"/>
    </location>
</feature>
<dbReference type="GO" id="GO:0001228">
    <property type="term" value="F:DNA-binding transcription activator activity, RNA polymerase II-specific"/>
    <property type="evidence" value="ECO:0007669"/>
    <property type="project" value="TreeGrafter"/>
</dbReference>
<dbReference type="Proteomes" id="UP000708208">
    <property type="component" value="Unassembled WGS sequence"/>
</dbReference>
<evidence type="ECO:0000313" key="3">
    <source>
        <dbReference type="EMBL" id="CAG7831762.1"/>
    </source>
</evidence>
<organism evidence="3 4">
    <name type="scientific">Allacma fusca</name>
    <dbReference type="NCBI Taxonomy" id="39272"/>
    <lineage>
        <taxon>Eukaryota</taxon>
        <taxon>Metazoa</taxon>
        <taxon>Ecdysozoa</taxon>
        <taxon>Arthropoda</taxon>
        <taxon>Hexapoda</taxon>
        <taxon>Collembola</taxon>
        <taxon>Symphypleona</taxon>
        <taxon>Sminthuridae</taxon>
        <taxon>Allacma</taxon>
    </lineage>
</organism>
<dbReference type="PANTHER" id="PTHR11037:SF20">
    <property type="entry name" value="PROTEIN GRAINYHEAD"/>
    <property type="match status" value="1"/>
</dbReference>
<dbReference type="PANTHER" id="PTHR11037">
    <property type="entry name" value="TRANSCRIPTION FACTOR CP2"/>
    <property type="match status" value="1"/>
</dbReference>
<dbReference type="OrthoDB" id="7680836at2759"/>
<sequence>MHSQTNSVSVTVLGSESSPQSCGSGSGASLSGSNTPAHPPPPPQPAILKFHNTFPPESPPYARSNGCHQATSPPPANTNEKKEGVGLDSNGVSNDSVFGSPSNKRIRLHPNPSDRIMIYVRQDSEDAFTPLHLAPPSTYSLLSALEEKYKISMGSVKNLYRRNGKGIVAKIDDEMLKHYCSEDSFLLEVKPSDNDDAFDVTLTELLDCPQ</sequence>
<evidence type="ECO:0000313" key="4">
    <source>
        <dbReference type="Proteomes" id="UP000708208"/>
    </source>
</evidence>
<name>A0A8J2PXF6_9HEXA</name>
<dbReference type="GO" id="GO:0005634">
    <property type="term" value="C:nucleus"/>
    <property type="evidence" value="ECO:0007669"/>
    <property type="project" value="TreeGrafter"/>
</dbReference>
<dbReference type="InterPro" id="IPR040167">
    <property type="entry name" value="TF_CP2-like"/>
</dbReference>
<feature type="compositionally biased region" description="Polar residues" evidence="1">
    <location>
        <begin position="1"/>
        <end position="12"/>
    </location>
</feature>
<evidence type="ECO:0000259" key="2">
    <source>
        <dbReference type="Pfam" id="PF25416"/>
    </source>
</evidence>
<dbReference type="Pfam" id="PF25416">
    <property type="entry name" value="GRHL1_C"/>
    <property type="match status" value="1"/>
</dbReference>
<keyword evidence="4" id="KW-1185">Reference proteome</keyword>
<protein>
    <recommendedName>
        <fullName evidence="2">GRHL1/CP2 C-terminal domain-containing protein</fullName>
    </recommendedName>
</protein>
<feature type="region of interest" description="Disordered" evidence="1">
    <location>
        <begin position="1"/>
        <end position="109"/>
    </location>
</feature>
<accession>A0A8J2PXF6</accession>
<evidence type="ECO:0000256" key="1">
    <source>
        <dbReference type="SAM" id="MobiDB-lite"/>
    </source>
</evidence>
<dbReference type="AlphaFoldDB" id="A0A8J2PXF6"/>
<proteinExistence type="predicted"/>
<feature type="compositionally biased region" description="Low complexity" evidence="1">
    <location>
        <begin position="14"/>
        <end position="33"/>
    </location>
</feature>
<dbReference type="InterPro" id="IPR057520">
    <property type="entry name" value="GRHL1/CP2_C"/>
</dbReference>